<dbReference type="AlphaFoldDB" id="G0TUG5"/>
<dbReference type="PANTHER" id="PTHR31859:SF1">
    <property type="entry name" value="TETRATRICOPEPTIDE REPEAT PROTEIN 39C"/>
    <property type="match status" value="1"/>
</dbReference>
<feature type="transmembrane region" description="Helical" evidence="1">
    <location>
        <begin position="287"/>
        <end position="307"/>
    </location>
</feature>
<evidence type="ECO:0000313" key="2">
    <source>
        <dbReference type="EMBL" id="CCC47599.1"/>
    </source>
</evidence>
<proteinExistence type="predicted"/>
<name>G0TUG5_TRYVY</name>
<keyword evidence="1" id="KW-1133">Transmembrane helix</keyword>
<organism evidence="2">
    <name type="scientific">Trypanosoma vivax (strain Y486)</name>
    <dbReference type="NCBI Taxonomy" id="1055687"/>
    <lineage>
        <taxon>Eukaryota</taxon>
        <taxon>Discoba</taxon>
        <taxon>Euglenozoa</taxon>
        <taxon>Kinetoplastea</taxon>
        <taxon>Metakinetoplastina</taxon>
        <taxon>Trypanosomatida</taxon>
        <taxon>Trypanosomatidae</taxon>
        <taxon>Trypanosoma</taxon>
        <taxon>Duttonella</taxon>
    </lineage>
</organism>
<evidence type="ECO:0000256" key="1">
    <source>
        <dbReference type="SAM" id="Phobius"/>
    </source>
</evidence>
<dbReference type="Pfam" id="PF10300">
    <property type="entry name" value="Iml2-TPR_39"/>
    <property type="match status" value="1"/>
</dbReference>
<dbReference type="VEuPathDB" id="TriTrypDB:TvY486_0402650"/>
<reference evidence="2" key="1">
    <citation type="journal article" date="2012" name="Proc. Natl. Acad. Sci. U.S.A.">
        <title>Antigenic diversity is generated by distinct evolutionary mechanisms in African trypanosome species.</title>
        <authorList>
            <person name="Jackson A.P."/>
            <person name="Berry A."/>
            <person name="Aslett M."/>
            <person name="Allison H.C."/>
            <person name="Burton P."/>
            <person name="Vavrova-Anderson J."/>
            <person name="Brown R."/>
            <person name="Browne H."/>
            <person name="Corton N."/>
            <person name="Hauser H."/>
            <person name="Gamble J."/>
            <person name="Gilderthorp R."/>
            <person name="Marcello L."/>
            <person name="McQuillan J."/>
            <person name="Otto T.D."/>
            <person name="Quail M.A."/>
            <person name="Sanders M.J."/>
            <person name="van Tonder A."/>
            <person name="Ginger M.L."/>
            <person name="Field M.C."/>
            <person name="Barry J.D."/>
            <person name="Hertz-Fowler C."/>
            <person name="Berriman M."/>
        </authorList>
    </citation>
    <scope>NUCLEOTIDE SEQUENCE</scope>
    <source>
        <strain evidence="2">Y486</strain>
    </source>
</reference>
<gene>
    <name evidence="2" type="ORF">TVY486_0402650</name>
</gene>
<dbReference type="EMBL" id="HE573020">
    <property type="protein sequence ID" value="CCC47599.1"/>
    <property type="molecule type" value="Genomic_DNA"/>
</dbReference>
<dbReference type="PANTHER" id="PTHR31859">
    <property type="entry name" value="TETRATRICOPEPTIDE REPEAT PROTEIN 39 FAMILY MEMBER"/>
    <property type="match status" value="1"/>
</dbReference>
<accession>G0TUG5</accession>
<protein>
    <recommendedName>
        <fullName evidence="3">Tetratricopeptide repeat domain protein</fullName>
    </recommendedName>
</protein>
<evidence type="ECO:0008006" key="3">
    <source>
        <dbReference type="Google" id="ProtNLM"/>
    </source>
</evidence>
<sequence length="677" mass="75843">MVKTTQECSKESDVTQGNEVVERQCELFALRDNMETDSEGSYCPPTKHHKLSPEELQQLRNCTVEQIEEGDKMAKKGIDLFFANQVKDSEEILSKNAPLDPLYALGEGCLATLKAMLSMSAADAGTALEKLAYAVRFSYDVEHCTTKLTWKLRSFFQRSECKDVLPGVFRAQTIHAEALAIQGFLMILQRKRTTIMHGGICLLKCYNKLQKLMKQMDELKKKSGSDSYENIGLDRNTVHSLVLFFGCTNLVLYHLPPRIASIIKILGFTCDRELGVRLISMCWKSGAIFSPFAALFLLAFTTFIPGFCPVQVPEWLPVAKYVAETTARQSSLGNSLIYLWALGRIQRLERNVNESTATLSKCIEVAQGGQIAKFLPQLNGVAIYEQAWNFAAMGNWRDAIAMYKILEETSKWSKMFYTYAQGCCYDMLAIEECTNEALVQECIIKASQAYWRASHCVVKVVGGRAIAVEDFIAARACEMLSESNIKHPNPRNERITTVIDEPPDGKILSNPVPAPMLELLVLFDILHQVPHDLLKRMLETINKVIVGGSLSLLRDLPRPGVSSSSTRGHEKVDGFRDVIPSAVKAIILCRMENRKDEAIALLRKTTEAASVFKGTRCTATWVVPQLLYEEAMLALNDGDRERSAELLKRASASNTNRVLKMMMDTKLHFINTTCIEL</sequence>
<dbReference type="InterPro" id="IPR019412">
    <property type="entry name" value="IML2/TPR_39"/>
</dbReference>
<keyword evidence="1" id="KW-0472">Membrane</keyword>
<keyword evidence="1" id="KW-0812">Transmembrane</keyword>